<feature type="domain" description="HTH cro/C1-type" evidence="1">
    <location>
        <begin position="1"/>
        <end position="55"/>
    </location>
</feature>
<evidence type="ECO:0000313" key="2">
    <source>
        <dbReference type="EMBL" id="AXH94595.1"/>
    </source>
</evidence>
<reference evidence="2 3" key="2">
    <citation type="submission" date="2018-08" db="EMBL/GenBank/DDBJ databases">
        <title>Streptomyces kandeliansis sp. nov., an endophytic bacterium isolated from mangrove plant.</title>
        <authorList>
            <person name="Wang R."/>
        </authorList>
    </citation>
    <scope>NUCLEOTIDE SEQUENCE [LARGE SCALE GENOMIC DNA]</scope>
    <source>
        <strain evidence="3">H14(2018)</strain>
    </source>
</reference>
<protein>
    <submittedName>
        <fullName evidence="2">XRE family transcriptional regulator</fullName>
    </submittedName>
</protein>
<dbReference type="InterPro" id="IPR001387">
    <property type="entry name" value="Cro/C1-type_HTH"/>
</dbReference>
<dbReference type="AlphaFoldDB" id="A0A6N3K8Z3"/>
<dbReference type="SUPFAM" id="SSF47413">
    <property type="entry name" value="lambda repressor-like DNA-binding domains"/>
    <property type="match status" value="1"/>
</dbReference>
<dbReference type="EMBL" id="CP031263">
    <property type="protein sequence ID" value="AXH94595.1"/>
    <property type="molecule type" value="Genomic_DNA"/>
</dbReference>
<dbReference type="PROSITE" id="PS50943">
    <property type="entry name" value="HTH_CROC1"/>
    <property type="match status" value="1"/>
</dbReference>
<accession>A0A6N3K8Z3</accession>
<sequence>MRGLAANRRLTPRAISRASGRAESTIRQLLSGAVPPGADVLHDIAPALQMPVADLLVIAGLPVVDVSAKEGAYAASQEIGRLVAVASRLSSEQVRELITRAEGQVE</sequence>
<dbReference type="GO" id="GO:0003677">
    <property type="term" value="F:DNA binding"/>
    <property type="evidence" value="ECO:0007669"/>
    <property type="project" value="InterPro"/>
</dbReference>
<dbReference type="Pfam" id="PF13443">
    <property type="entry name" value="HTH_26"/>
    <property type="match status" value="1"/>
</dbReference>
<name>A0A6N3K8Z3_9ACTN</name>
<proteinExistence type="predicted"/>
<dbReference type="InterPro" id="IPR010982">
    <property type="entry name" value="Lambda_DNA-bd_dom_sf"/>
</dbReference>
<dbReference type="Gene3D" id="1.10.260.40">
    <property type="entry name" value="lambda repressor-like DNA-binding domains"/>
    <property type="match status" value="1"/>
</dbReference>
<dbReference type="Proteomes" id="UP000253958">
    <property type="component" value="Chromosome"/>
</dbReference>
<reference evidence="2 3" key="1">
    <citation type="submission" date="2018-07" db="EMBL/GenBank/DDBJ databases">
        <authorList>
            <person name="Ye Y."/>
        </authorList>
    </citation>
    <scope>NUCLEOTIDE SEQUENCE [LARGE SCALE GENOMIC DNA]</scope>
    <source>
        <strain evidence="3">H14(2018)</strain>
    </source>
</reference>
<gene>
    <name evidence="2" type="ORF">DVH21_21330</name>
</gene>
<organism evidence="2 3">
    <name type="scientific">Micromonospora aurantiaca</name>
    <name type="common">nom. illeg.</name>
    <dbReference type="NCBI Taxonomy" id="47850"/>
    <lineage>
        <taxon>Bacteria</taxon>
        <taxon>Bacillati</taxon>
        <taxon>Actinomycetota</taxon>
        <taxon>Actinomycetes</taxon>
        <taxon>Micromonosporales</taxon>
        <taxon>Micromonosporaceae</taxon>
        <taxon>Micromonospora</taxon>
    </lineage>
</organism>
<evidence type="ECO:0000259" key="1">
    <source>
        <dbReference type="PROSITE" id="PS50943"/>
    </source>
</evidence>
<evidence type="ECO:0000313" key="3">
    <source>
        <dbReference type="Proteomes" id="UP000253958"/>
    </source>
</evidence>